<keyword evidence="1" id="KW-0812">Transmembrane</keyword>
<organism evidence="2 3">
    <name type="scientific">Staurois parvus</name>
    <dbReference type="NCBI Taxonomy" id="386267"/>
    <lineage>
        <taxon>Eukaryota</taxon>
        <taxon>Metazoa</taxon>
        <taxon>Chordata</taxon>
        <taxon>Craniata</taxon>
        <taxon>Vertebrata</taxon>
        <taxon>Euteleostomi</taxon>
        <taxon>Amphibia</taxon>
        <taxon>Batrachia</taxon>
        <taxon>Anura</taxon>
        <taxon>Neobatrachia</taxon>
        <taxon>Ranoidea</taxon>
        <taxon>Ranidae</taxon>
        <taxon>Staurois</taxon>
    </lineage>
</organism>
<evidence type="ECO:0000313" key="2">
    <source>
        <dbReference type="EMBL" id="CAI9541778.1"/>
    </source>
</evidence>
<reference evidence="2" key="1">
    <citation type="submission" date="2023-05" db="EMBL/GenBank/DDBJ databases">
        <authorList>
            <person name="Stuckert A."/>
        </authorList>
    </citation>
    <scope>NUCLEOTIDE SEQUENCE</scope>
</reference>
<comment type="caution">
    <text evidence="2">The sequence shown here is derived from an EMBL/GenBank/DDBJ whole genome shotgun (WGS) entry which is preliminary data.</text>
</comment>
<keyword evidence="1" id="KW-0472">Membrane</keyword>
<evidence type="ECO:0000256" key="1">
    <source>
        <dbReference type="SAM" id="Phobius"/>
    </source>
</evidence>
<evidence type="ECO:0000313" key="3">
    <source>
        <dbReference type="Proteomes" id="UP001162483"/>
    </source>
</evidence>
<proteinExistence type="predicted"/>
<dbReference type="Proteomes" id="UP001162483">
    <property type="component" value="Unassembled WGS sequence"/>
</dbReference>
<keyword evidence="3" id="KW-1185">Reference proteome</keyword>
<keyword evidence="1" id="KW-1133">Transmembrane helix</keyword>
<gene>
    <name evidence="2" type="ORF">SPARVUS_LOCUS1982333</name>
</gene>
<accession>A0ABN9B5H8</accession>
<sequence>TFFYVIDFKHKLINYFALIVFIIIFECCTLFIIFISMLAAIVWLRQLSFEGQGLYIYEFIWILKAIKTLSYRVHRCVLKAGCGTERAAITSHLAKTTEHGMRAGKCVKGWEPIYWS</sequence>
<name>A0ABN9B5H8_9NEOB</name>
<protein>
    <submittedName>
        <fullName evidence="2">Uncharacterized protein</fullName>
    </submittedName>
</protein>
<feature type="non-terminal residue" evidence="2">
    <location>
        <position position="1"/>
    </location>
</feature>
<dbReference type="EMBL" id="CATNWA010002010">
    <property type="protein sequence ID" value="CAI9541778.1"/>
    <property type="molecule type" value="Genomic_DNA"/>
</dbReference>
<feature type="transmembrane region" description="Helical" evidence="1">
    <location>
        <begin position="12"/>
        <end position="44"/>
    </location>
</feature>